<evidence type="ECO:0000256" key="1">
    <source>
        <dbReference type="SAM" id="MobiDB-lite"/>
    </source>
</evidence>
<dbReference type="GO" id="GO:0008270">
    <property type="term" value="F:zinc ion binding"/>
    <property type="evidence" value="ECO:0007669"/>
    <property type="project" value="InterPro"/>
</dbReference>
<dbReference type="GO" id="GO:0003676">
    <property type="term" value="F:nucleic acid binding"/>
    <property type="evidence" value="ECO:0007669"/>
    <property type="project" value="InterPro"/>
</dbReference>
<feature type="region of interest" description="Disordered" evidence="1">
    <location>
        <begin position="59"/>
        <end position="90"/>
    </location>
</feature>
<evidence type="ECO:0008006" key="4">
    <source>
        <dbReference type="Google" id="ProtNLM"/>
    </source>
</evidence>
<gene>
    <name evidence="2" type="ORF">NCGR_LOCUS57965</name>
</gene>
<proteinExistence type="predicted"/>
<feature type="compositionally biased region" description="Acidic residues" evidence="1">
    <location>
        <begin position="81"/>
        <end position="90"/>
    </location>
</feature>
<protein>
    <recommendedName>
        <fullName evidence="4">CCHC-type domain-containing protein</fullName>
    </recommendedName>
</protein>
<dbReference type="Proteomes" id="UP000604825">
    <property type="component" value="Unassembled WGS sequence"/>
</dbReference>
<comment type="caution">
    <text evidence="2">The sequence shown here is derived from an EMBL/GenBank/DDBJ whole genome shotgun (WGS) entry which is preliminary data.</text>
</comment>
<feature type="region of interest" description="Disordered" evidence="1">
    <location>
        <begin position="1"/>
        <end position="32"/>
    </location>
</feature>
<evidence type="ECO:0000313" key="2">
    <source>
        <dbReference type="EMBL" id="CAD6333867.1"/>
    </source>
</evidence>
<evidence type="ECO:0000313" key="3">
    <source>
        <dbReference type="Proteomes" id="UP000604825"/>
    </source>
</evidence>
<dbReference type="Gene3D" id="4.10.60.10">
    <property type="entry name" value="Zinc finger, CCHC-type"/>
    <property type="match status" value="1"/>
</dbReference>
<sequence length="90" mass="9707">MVASTASSPANQQRPAASIAAPTIASAATSSTRSREIVCHKCHGRGHGAAQCPSRRTMIVNEHGEWESESDPEEDGPRYDEELETDENEI</sequence>
<dbReference type="SUPFAM" id="SSF57756">
    <property type="entry name" value="Retrovirus zinc finger-like domains"/>
    <property type="match status" value="1"/>
</dbReference>
<feature type="compositionally biased region" description="Polar residues" evidence="1">
    <location>
        <begin position="1"/>
        <end position="13"/>
    </location>
</feature>
<keyword evidence="3" id="KW-1185">Reference proteome</keyword>
<reference evidence="2" key="1">
    <citation type="submission" date="2020-10" db="EMBL/GenBank/DDBJ databases">
        <authorList>
            <person name="Han B."/>
            <person name="Lu T."/>
            <person name="Zhao Q."/>
            <person name="Huang X."/>
            <person name="Zhao Y."/>
        </authorList>
    </citation>
    <scope>NUCLEOTIDE SEQUENCE</scope>
</reference>
<feature type="compositionally biased region" description="Low complexity" evidence="1">
    <location>
        <begin position="14"/>
        <end position="32"/>
    </location>
</feature>
<dbReference type="OrthoDB" id="785668at2759"/>
<name>A0A811RVD4_9POAL</name>
<dbReference type="EMBL" id="CAJGYO010000017">
    <property type="protein sequence ID" value="CAD6333867.1"/>
    <property type="molecule type" value="Genomic_DNA"/>
</dbReference>
<dbReference type="AlphaFoldDB" id="A0A811RVD4"/>
<accession>A0A811RVD4</accession>
<organism evidence="2 3">
    <name type="scientific">Miscanthus lutarioriparius</name>
    <dbReference type="NCBI Taxonomy" id="422564"/>
    <lineage>
        <taxon>Eukaryota</taxon>
        <taxon>Viridiplantae</taxon>
        <taxon>Streptophyta</taxon>
        <taxon>Embryophyta</taxon>
        <taxon>Tracheophyta</taxon>
        <taxon>Spermatophyta</taxon>
        <taxon>Magnoliopsida</taxon>
        <taxon>Liliopsida</taxon>
        <taxon>Poales</taxon>
        <taxon>Poaceae</taxon>
        <taxon>PACMAD clade</taxon>
        <taxon>Panicoideae</taxon>
        <taxon>Andropogonodae</taxon>
        <taxon>Andropogoneae</taxon>
        <taxon>Saccharinae</taxon>
        <taxon>Miscanthus</taxon>
    </lineage>
</organism>
<dbReference type="InterPro" id="IPR036875">
    <property type="entry name" value="Znf_CCHC_sf"/>
</dbReference>